<protein>
    <recommendedName>
        <fullName evidence="2">Glycoside hydrolase</fullName>
    </recommendedName>
</protein>
<comment type="caution">
    <text evidence="1">The sequence shown here is derived from an EMBL/GenBank/DDBJ whole genome shotgun (WGS) entry which is preliminary data.</text>
</comment>
<proteinExistence type="predicted"/>
<reference evidence="1" key="1">
    <citation type="journal article" date="2020" name="mSystems">
        <title>Genome- and Community-Level Interaction Insights into Carbon Utilization and Element Cycling Functions of Hydrothermarchaeota in Hydrothermal Sediment.</title>
        <authorList>
            <person name="Zhou Z."/>
            <person name="Liu Y."/>
            <person name="Xu W."/>
            <person name="Pan J."/>
            <person name="Luo Z.H."/>
            <person name="Li M."/>
        </authorList>
    </citation>
    <scope>NUCLEOTIDE SEQUENCE [LARGE SCALE GENOMIC DNA]</scope>
    <source>
        <strain evidence="1">SpSt-81</strain>
    </source>
</reference>
<dbReference type="InterPro" id="IPR053161">
    <property type="entry name" value="Ulvan_degrading_GH"/>
</dbReference>
<evidence type="ECO:0000313" key="1">
    <source>
        <dbReference type="EMBL" id="HFX14082.1"/>
    </source>
</evidence>
<dbReference type="Pfam" id="PF17132">
    <property type="entry name" value="Glyco_hydro_106"/>
    <property type="match status" value="1"/>
</dbReference>
<dbReference type="InterPro" id="IPR008979">
    <property type="entry name" value="Galactose-bd-like_sf"/>
</dbReference>
<dbReference type="PANTHER" id="PTHR36848:SF2">
    <property type="entry name" value="SECRETED PROTEIN"/>
    <property type="match status" value="1"/>
</dbReference>
<gene>
    <name evidence="1" type="ORF">ENW00_08065</name>
</gene>
<sequence>MEEIKKNFKNPEKIYRAIPFWSWNDKLNAQELTNQIKDFKEKGIGGFFMHSRVGLETEYMGEEWLDLVEEVVKNSRVIDIDPWLYDEDRWPSGFAGGKVAEKIGDEGRAKILTLKILKDAKELNGKELTIYKGKIESEKINSIERVNNIENLRLYKDENILALYRIVAGKSDWYNGDAPPDNLNPKSVKTFIQVTHEIYYERLKEDFGKQVKGIFTDEPNISPFLWGGNLEYYALPWTDIFPEYFKEKRGYDFFDIAPFVFFSGEKSIKARYDYWRTISELFLESYTKNIYNWCKEHNILFTGHYLEEDNFPHVILCSGSIMPHYEYMDIPGIDILTEVRYEYLTAKQATSVANQLGKSRVISETYGCTGWEFTFEGQKHVADWQYALGVNMRCQHLFLYSLRGCRKRDYPPSFNHNPSWKYHPLIEDYFARLSYILTLGKPVRDILLIHPIESSWCEFNGRDKSVPQERGEEFKEIINALLGIHYDFDLGDEKIIEKYGKIDKERKEFIVGEAKYILVIVPPVITLRKSTLSLLLEFLNNDGKVIIMEPLPEYVEGEKGKEELKKLFDHPNVIRVKGRKELAENIKNIIPRRISIRDVVGQEVEQFLYMERNYDGKKIFFIVNNDRERSYNVDLYLEGKGRIEEWDLLTGEIKDVFSIETEGYQHIRTTFAPSESKLYILYKGEYKKIERPKKIKRTIFLEPTFEVKRLDPNVLTIDTAQFKLDGEWSEETPIWIIQRKIRDTLGMINIDLNSGIQRWKWVNIPHPKDNTKIELKMRFNIKDLPEKDLYLLTENIKEMISLKLNNKEIPIIDEGWFIDRSLRKIPLKEFKIGENIIEILLNYRNSTELEDFYIIGDFAVNIDREIIKENNRITLGDWVFQGYPHYAGSLIYKQIFPFHKDPNEKYLLTIEDFSAGVIKVNLNGETVGFIPWRFYKLDITDYLQNSNNLLELEVVGSLRNMLGPLHNRAKKIHFVSALSFRPEGEEYTKSYVFHSYGLFSPVKIEVIG</sequence>
<dbReference type="SUPFAM" id="SSF49785">
    <property type="entry name" value="Galactose-binding domain-like"/>
    <property type="match status" value="1"/>
</dbReference>
<accession>A0A7C3RRW4</accession>
<name>A0A7C3RRW4_DICTH</name>
<organism evidence="1">
    <name type="scientific">Dictyoglomus thermophilum</name>
    <dbReference type="NCBI Taxonomy" id="14"/>
    <lineage>
        <taxon>Bacteria</taxon>
        <taxon>Pseudomonadati</taxon>
        <taxon>Dictyoglomota</taxon>
        <taxon>Dictyoglomia</taxon>
        <taxon>Dictyoglomales</taxon>
        <taxon>Dictyoglomaceae</taxon>
        <taxon>Dictyoglomus</taxon>
    </lineage>
</organism>
<dbReference type="EMBL" id="DTIN01000033">
    <property type="protein sequence ID" value="HFX14082.1"/>
    <property type="molecule type" value="Genomic_DNA"/>
</dbReference>
<evidence type="ECO:0008006" key="2">
    <source>
        <dbReference type="Google" id="ProtNLM"/>
    </source>
</evidence>
<dbReference type="PANTHER" id="PTHR36848">
    <property type="entry name" value="DNA-BINDING PROTEIN (PUTATIVE SECRETED PROTEIN)-RELATED"/>
    <property type="match status" value="1"/>
</dbReference>
<dbReference type="AlphaFoldDB" id="A0A7C3RRW4"/>